<feature type="region of interest" description="Disordered" evidence="1">
    <location>
        <begin position="1"/>
        <end position="23"/>
    </location>
</feature>
<reference evidence="2" key="1">
    <citation type="submission" date="2022-07" db="EMBL/GenBank/DDBJ databases">
        <title>Genome Sequence of Xylaria arbuscula.</title>
        <authorList>
            <person name="Buettner E."/>
        </authorList>
    </citation>
    <scope>NUCLEOTIDE SEQUENCE</scope>
    <source>
        <strain evidence="2">VT107</strain>
    </source>
</reference>
<dbReference type="AlphaFoldDB" id="A0A9W8TIH4"/>
<evidence type="ECO:0000256" key="1">
    <source>
        <dbReference type="SAM" id="MobiDB-lite"/>
    </source>
</evidence>
<organism evidence="2 3">
    <name type="scientific">Xylaria arbuscula</name>
    <dbReference type="NCBI Taxonomy" id="114810"/>
    <lineage>
        <taxon>Eukaryota</taxon>
        <taxon>Fungi</taxon>
        <taxon>Dikarya</taxon>
        <taxon>Ascomycota</taxon>
        <taxon>Pezizomycotina</taxon>
        <taxon>Sordariomycetes</taxon>
        <taxon>Xylariomycetidae</taxon>
        <taxon>Xylariales</taxon>
        <taxon>Xylariaceae</taxon>
        <taxon>Xylaria</taxon>
    </lineage>
</organism>
<name>A0A9W8TIH4_9PEZI</name>
<keyword evidence="3" id="KW-1185">Reference proteome</keyword>
<accession>A0A9W8TIH4</accession>
<sequence length="77" mass="8745">MQVTTLGDTGVLENDESAAPPRPSKRLALFHTARWNADKSSADRRSQRSMSTFPSIPYSIIPSLMRYAEWKEEITVF</sequence>
<comment type="caution">
    <text evidence="2">The sequence shown here is derived from an EMBL/GenBank/DDBJ whole genome shotgun (WGS) entry which is preliminary data.</text>
</comment>
<dbReference type="Proteomes" id="UP001148614">
    <property type="component" value="Unassembled WGS sequence"/>
</dbReference>
<evidence type="ECO:0000313" key="2">
    <source>
        <dbReference type="EMBL" id="KAJ3557847.1"/>
    </source>
</evidence>
<gene>
    <name evidence="2" type="ORF">NPX13_g9842</name>
</gene>
<dbReference type="EMBL" id="JANPWZ010002554">
    <property type="protein sequence ID" value="KAJ3557847.1"/>
    <property type="molecule type" value="Genomic_DNA"/>
</dbReference>
<evidence type="ECO:0000313" key="3">
    <source>
        <dbReference type="Proteomes" id="UP001148614"/>
    </source>
</evidence>
<proteinExistence type="predicted"/>
<protein>
    <submittedName>
        <fullName evidence="2">Uncharacterized protein</fullName>
    </submittedName>
</protein>